<protein>
    <submittedName>
        <fullName evidence="1">Uncharacterized protein</fullName>
    </submittedName>
</protein>
<reference evidence="1 2" key="1">
    <citation type="submission" date="2015-07" db="EMBL/GenBank/DDBJ databases">
        <title>Bacillus zhangzhouensis sp. nov. and Bacillus nanhaiticus sp. nov.</title>
        <authorList>
            <person name="Liu Y."/>
            <person name="Lai Q."/>
            <person name="Shao Z."/>
        </authorList>
    </citation>
    <scope>NUCLEOTIDE SEQUENCE [LARGE SCALE GENOMIC DNA]</scope>
    <source>
        <strain evidence="1 2">NH7I_1</strain>
    </source>
</reference>
<proteinExistence type="predicted"/>
<dbReference type="EMBL" id="LGYN01000023">
    <property type="protein sequence ID" value="KPN14038.1"/>
    <property type="molecule type" value="Genomic_DNA"/>
</dbReference>
<gene>
    <name evidence="1" type="ORF">AKG37_08150</name>
</gene>
<keyword evidence="2" id="KW-1185">Reference proteome</keyword>
<evidence type="ECO:0000313" key="2">
    <source>
        <dbReference type="Proteomes" id="UP000050272"/>
    </source>
</evidence>
<sequence length="60" mass="6451">MKHVSGSLPLLSVKAVTALQELAPISKIETVAGRHRASPSASLDKRSVMKFVFVEMSSLL</sequence>
<organism evidence="1 2">
    <name type="scientific">Bacillus australimaris</name>
    <dbReference type="NCBI Taxonomy" id="1326968"/>
    <lineage>
        <taxon>Bacteria</taxon>
        <taxon>Bacillati</taxon>
        <taxon>Bacillota</taxon>
        <taxon>Bacilli</taxon>
        <taxon>Bacillales</taxon>
        <taxon>Bacillaceae</taxon>
        <taxon>Bacillus</taxon>
    </lineage>
</organism>
<evidence type="ECO:0000313" key="1">
    <source>
        <dbReference type="EMBL" id="KPN14038.1"/>
    </source>
</evidence>
<accession>A0ABR5MT82</accession>
<comment type="caution">
    <text evidence="1">The sequence shown here is derived from an EMBL/GenBank/DDBJ whole genome shotgun (WGS) entry which is preliminary data.</text>
</comment>
<dbReference type="Proteomes" id="UP000050272">
    <property type="component" value="Unassembled WGS sequence"/>
</dbReference>
<name>A0ABR5MT82_9BACI</name>